<keyword evidence="5 13" id="KW-0812">Transmembrane</keyword>
<feature type="transmembrane region" description="Helical" evidence="13">
    <location>
        <begin position="54"/>
        <end position="70"/>
    </location>
</feature>
<comment type="caution">
    <text evidence="14">The sequence shown here is derived from an EMBL/GenBank/DDBJ whole genome shotgun (WGS) entry which is preliminary data.</text>
</comment>
<sequence length="426" mass="47268">MRKDLLTYNQIDWVTVLLYFLLVLMGWLNIFAAVYDAEQNQSIFDITLNSGRQLILIGASVLIIIVIMVIDFNFFSSIAYFVYGILILMLVGVLFTEPVAGASSWFKIGAFKLQPSEFMKVGASLALAKYFNDYNPRFTKIRSVLVLFLIIGLPVALILAQPDTGTALIYASFIIVFYREGLSPVVIGLGLSMIALFILTLLIGWLTLVIITGVIIGIIVLSILFLSGKKKVRRILITLSVGILIVGVAFSVDTIITDVLKPHQQKRIQVLFNPNSDPLGAGWNVTQSKIAIGSGGAFGKGFLQGTQTKFDFVPEQSTDFIFCTLGEERGWLGSLVLITLFVAFLLRIIFIAERQKSKFARVYGYSVASILFLHFMVNIGMTIGLFPVIGIPLPFFSYGGSSLWAFTILLFILLKLDAHRMQILKR</sequence>
<keyword evidence="2" id="KW-1003">Cell membrane</keyword>
<dbReference type="RefSeq" id="WP_346753515.1">
    <property type="nucleotide sequence ID" value="NZ_JAUJEA010000007.1"/>
</dbReference>
<feature type="transmembrane region" description="Helical" evidence="13">
    <location>
        <begin position="362"/>
        <end position="389"/>
    </location>
</feature>
<evidence type="ECO:0000256" key="6">
    <source>
        <dbReference type="ARBA" id="ARBA00022960"/>
    </source>
</evidence>
<keyword evidence="10" id="KW-0961">Cell wall biogenesis/degradation</keyword>
<feature type="transmembrane region" description="Helical" evidence="13">
    <location>
        <begin position="193"/>
        <end position="226"/>
    </location>
</feature>
<comment type="subcellular location">
    <subcellularLocation>
        <location evidence="1">Membrane</location>
        <topology evidence="1">Multi-pass membrane protein</topology>
    </subcellularLocation>
</comment>
<dbReference type="NCBIfam" id="NF037961">
    <property type="entry name" value="RodA_shape"/>
    <property type="match status" value="1"/>
</dbReference>
<keyword evidence="6" id="KW-0133">Cell shape</keyword>
<feature type="transmembrane region" description="Helical" evidence="13">
    <location>
        <begin position="331"/>
        <end position="350"/>
    </location>
</feature>
<evidence type="ECO:0000256" key="1">
    <source>
        <dbReference type="ARBA" id="ARBA00004141"/>
    </source>
</evidence>
<keyword evidence="4" id="KW-0808">Transferase</keyword>
<feature type="transmembrane region" description="Helical" evidence="13">
    <location>
        <begin position="395"/>
        <end position="416"/>
    </location>
</feature>
<evidence type="ECO:0000256" key="12">
    <source>
        <dbReference type="ARBA" id="ARBA00033270"/>
    </source>
</evidence>
<evidence type="ECO:0000256" key="9">
    <source>
        <dbReference type="ARBA" id="ARBA00023136"/>
    </source>
</evidence>
<evidence type="ECO:0000256" key="5">
    <source>
        <dbReference type="ARBA" id="ARBA00022692"/>
    </source>
</evidence>
<keyword evidence="9 13" id="KW-0472">Membrane</keyword>
<keyword evidence="3" id="KW-0328">Glycosyltransferase</keyword>
<dbReference type="EMBL" id="JAUJEA010000007">
    <property type="protein sequence ID" value="MDN5203493.1"/>
    <property type="molecule type" value="Genomic_DNA"/>
</dbReference>
<keyword evidence="15" id="KW-1185">Reference proteome</keyword>
<evidence type="ECO:0000256" key="2">
    <source>
        <dbReference type="ARBA" id="ARBA00022475"/>
    </source>
</evidence>
<evidence type="ECO:0000256" key="8">
    <source>
        <dbReference type="ARBA" id="ARBA00022989"/>
    </source>
</evidence>
<dbReference type="PROSITE" id="PS00428">
    <property type="entry name" value="FTSW_RODA_SPOVE"/>
    <property type="match status" value="1"/>
</dbReference>
<accession>A0ABT8KV41</accession>
<dbReference type="PANTHER" id="PTHR30474">
    <property type="entry name" value="CELL CYCLE PROTEIN"/>
    <property type="match status" value="1"/>
</dbReference>
<feature type="transmembrane region" description="Helical" evidence="13">
    <location>
        <begin position="141"/>
        <end position="160"/>
    </location>
</feature>
<evidence type="ECO:0000313" key="15">
    <source>
        <dbReference type="Proteomes" id="UP001172082"/>
    </source>
</evidence>
<dbReference type="PANTHER" id="PTHR30474:SF1">
    <property type="entry name" value="PEPTIDOGLYCAN GLYCOSYLTRANSFERASE MRDB"/>
    <property type="match status" value="1"/>
</dbReference>
<evidence type="ECO:0000256" key="7">
    <source>
        <dbReference type="ARBA" id="ARBA00022984"/>
    </source>
</evidence>
<evidence type="ECO:0000256" key="10">
    <source>
        <dbReference type="ARBA" id="ARBA00023316"/>
    </source>
</evidence>
<reference evidence="14" key="1">
    <citation type="submission" date="2023-06" db="EMBL/GenBank/DDBJ databases">
        <title>Genomic of Parafulvivirga corallium.</title>
        <authorList>
            <person name="Wang G."/>
        </authorList>
    </citation>
    <scope>NUCLEOTIDE SEQUENCE</scope>
    <source>
        <strain evidence="14">BMA10</strain>
    </source>
</reference>
<keyword evidence="7" id="KW-0573">Peptidoglycan synthesis</keyword>
<feature type="transmembrane region" description="Helical" evidence="13">
    <location>
        <begin position="12"/>
        <end position="34"/>
    </location>
</feature>
<keyword evidence="8 13" id="KW-1133">Transmembrane helix</keyword>
<dbReference type="Pfam" id="PF01098">
    <property type="entry name" value="FTSW_RODA_SPOVE"/>
    <property type="match status" value="1"/>
</dbReference>
<gene>
    <name evidence="14" type="primary">rodA</name>
    <name evidence="14" type="ORF">QQ008_19050</name>
</gene>
<feature type="transmembrane region" description="Helical" evidence="13">
    <location>
        <begin position="77"/>
        <end position="96"/>
    </location>
</feature>
<evidence type="ECO:0000256" key="4">
    <source>
        <dbReference type="ARBA" id="ARBA00022679"/>
    </source>
</evidence>
<dbReference type="InterPro" id="IPR018365">
    <property type="entry name" value="Cell_cycle_FtsW-rel_CS"/>
</dbReference>
<evidence type="ECO:0000313" key="14">
    <source>
        <dbReference type="EMBL" id="MDN5203493.1"/>
    </source>
</evidence>
<protein>
    <recommendedName>
        <fullName evidence="12">Cell wall polymerase</fullName>
    </recommendedName>
    <alternativeName>
        <fullName evidence="11">Peptidoglycan polymerase</fullName>
    </alternativeName>
</protein>
<dbReference type="InterPro" id="IPR001182">
    <property type="entry name" value="FtsW/RodA"/>
</dbReference>
<evidence type="ECO:0000256" key="13">
    <source>
        <dbReference type="SAM" id="Phobius"/>
    </source>
</evidence>
<feature type="transmembrane region" description="Helical" evidence="13">
    <location>
        <begin position="235"/>
        <end position="256"/>
    </location>
</feature>
<evidence type="ECO:0000256" key="11">
    <source>
        <dbReference type="ARBA" id="ARBA00032370"/>
    </source>
</evidence>
<dbReference type="Proteomes" id="UP001172082">
    <property type="component" value="Unassembled WGS sequence"/>
</dbReference>
<name>A0ABT8KV41_9BACT</name>
<dbReference type="InterPro" id="IPR011923">
    <property type="entry name" value="RodA/MrdB"/>
</dbReference>
<evidence type="ECO:0000256" key="3">
    <source>
        <dbReference type="ARBA" id="ARBA00022676"/>
    </source>
</evidence>
<organism evidence="14 15">
    <name type="scientific">Splendidivirga corallicola</name>
    <dbReference type="NCBI Taxonomy" id="3051826"/>
    <lineage>
        <taxon>Bacteria</taxon>
        <taxon>Pseudomonadati</taxon>
        <taxon>Bacteroidota</taxon>
        <taxon>Cytophagia</taxon>
        <taxon>Cytophagales</taxon>
        <taxon>Splendidivirgaceae</taxon>
        <taxon>Splendidivirga</taxon>
    </lineage>
</organism>
<dbReference type="NCBIfam" id="TIGR02210">
    <property type="entry name" value="rodA_shape"/>
    <property type="match status" value="1"/>
</dbReference>
<proteinExistence type="predicted"/>